<dbReference type="AlphaFoldDB" id="A0A7Z2ZNZ2"/>
<dbReference type="InterPro" id="IPR018060">
    <property type="entry name" value="HTH_AraC"/>
</dbReference>
<dbReference type="SMART" id="SM00342">
    <property type="entry name" value="HTH_ARAC"/>
    <property type="match status" value="1"/>
</dbReference>
<dbReference type="SUPFAM" id="SSF46689">
    <property type="entry name" value="Homeodomain-like"/>
    <property type="match status" value="2"/>
</dbReference>
<dbReference type="PANTHER" id="PTHR43280:SF2">
    <property type="entry name" value="HTH-TYPE TRANSCRIPTIONAL REGULATOR EXSA"/>
    <property type="match status" value="1"/>
</dbReference>
<reference evidence="5 6" key="1">
    <citation type="submission" date="2020-04" db="EMBL/GenBank/DDBJ databases">
        <title>Genome sequencing of novel species.</title>
        <authorList>
            <person name="Heo J."/>
            <person name="Kim S.-J."/>
            <person name="Kim J.-S."/>
            <person name="Hong S.-B."/>
            <person name="Kwon S.-W."/>
        </authorList>
    </citation>
    <scope>NUCLEOTIDE SEQUENCE [LARGE SCALE GENOMIC DNA]</scope>
    <source>
        <strain evidence="5 6">MFER-1</strain>
    </source>
</reference>
<keyword evidence="2" id="KW-0238">DNA-binding</keyword>
<dbReference type="GO" id="GO:0003700">
    <property type="term" value="F:DNA-binding transcription factor activity"/>
    <property type="evidence" value="ECO:0007669"/>
    <property type="project" value="InterPro"/>
</dbReference>
<dbReference type="InterPro" id="IPR037923">
    <property type="entry name" value="HTH-like"/>
</dbReference>
<dbReference type="GO" id="GO:0043565">
    <property type="term" value="F:sequence-specific DNA binding"/>
    <property type="evidence" value="ECO:0007669"/>
    <property type="project" value="InterPro"/>
</dbReference>
<keyword evidence="3" id="KW-0804">Transcription</keyword>
<organism evidence="5 6">
    <name type="scientific">Cohnella herbarum</name>
    <dbReference type="NCBI Taxonomy" id="2728023"/>
    <lineage>
        <taxon>Bacteria</taxon>
        <taxon>Bacillati</taxon>
        <taxon>Bacillota</taxon>
        <taxon>Bacilli</taxon>
        <taxon>Bacillales</taxon>
        <taxon>Paenibacillaceae</taxon>
        <taxon>Cohnella</taxon>
    </lineage>
</organism>
<dbReference type="Pfam" id="PF02311">
    <property type="entry name" value="AraC_binding"/>
    <property type="match status" value="1"/>
</dbReference>
<dbReference type="EMBL" id="CP051680">
    <property type="protein sequence ID" value="QJD86931.1"/>
    <property type="molecule type" value="Genomic_DNA"/>
</dbReference>
<proteinExistence type="predicted"/>
<dbReference type="InterPro" id="IPR003313">
    <property type="entry name" value="AraC-bd"/>
</dbReference>
<dbReference type="PANTHER" id="PTHR43280">
    <property type="entry name" value="ARAC-FAMILY TRANSCRIPTIONAL REGULATOR"/>
    <property type="match status" value="1"/>
</dbReference>
<protein>
    <submittedName>
        <fullName evidence="5">Helix-turn-helix domain-containing protein</fullName>
    </submittedName>
</protein>
<dbReference type="Gene3D" id="2.60.120.280">
    <property type="entry name" value="Regulatory protein AraC"/>
    <property type="match status" value="1"/>
</dbReference>
<evidence type="ECO:0000256" key="3">
    <source>
        <dbReference type="ARBA" id="ARBA00023163"/>
    </source>
</evidence>
<evidence type="ECO:0000313" key="6">
    <source>
        <dbReference type="Proteomes" id="UP000502248"/>
    </source>
</evidence>
<gene>
    <name evidence="5" type="ORF">HH215_29675</name>
</gene>
<dbReference type="Pfam" id="PF12833">
    <property type="entry name" value="HTH_18"/>
    <property type="match status" value="1"/>
</dbReference>
<dbReference type="Gene3D" id="1.10.10.60">
    <property type="entry name" value="Homeodomain-like"/>
    <property type="match status" value="2"/>
</dbReference>
<dbReference type="PROSITE" id="PS01124">
    <property type="entry name" value="HTH_ARAC_FAMILY_2"/>
    <property type="match status" value="1"/>
</dbReference>
<dbReference type="RefSeq" id="WP_169283177.1">
    <property type="nucleotide sequence ID" value="NZ_CP051680.1"/>
</dbReference>
<name>A0A7Z2ZNZ2_9BACL</name>
<dbReference type="KEGG" id="cheb:HH215_29675"/>
<evidence type="ECO:0000313" key="5">
    <source>
        <dbReference type="EMBL" id="QJD86931.1"/>
    </source>
</evidence>
<accession>A0A7Z2ZNZ2</accession>
<sequence length="267" mass="30738">MSSYERPEDFPEQLPATIIGGHFDEDDTYRMRRPNGMSDWLIVYTLSGEGYFRTPTGEKLCGAGQIGLLRSGVPHEYGTAQGKRWNFVWAHFQKLTETDYLPPDEVLVHALPDGHLQNRVAHTFQNLLHDSRERSGFWYALCENSIREILLLIAQRLEKKLDARIEHTLRLLSLTMKEEVRIVDLAASVGLSPSRLSHLFKQETGESIVEHLNRMRLRQAALLMQHMGRSATEASLDVGFNNYNHFAELFHRTYGVRPRSYAKQSRD</sequence>
<evidence type="ECO:0000256" key="1">
    <source>
        <dbReference type="ARBA" id="ARBA00023015"/>
    </source>
</evidence>
<dbReference type="InterPro" id="IPR009057">
    <property type="entry name" value="Homeodomain-like_sf"/>
</dbReference>
<dbReference type="Proteomes" id="UP000502248">
    <property type="component" value="Chromosome"/>
</dbReference>
<evidence type="ECO:0000259" key="4">
    <source>
        <dbReference type="PROSITE" id="PS01124"/>
    </source>
</evidence>
<keyword evidence="6" id="KW-1185">Reference proteome</keyword>
<dbReference type="SUPFAM" id="SSF51215">
    <property type="entry name" value="Regulatory protein AraC"/>
    <property type="match status" value="1"/>
</dbReference>
<feature type="domain" description="HTH araC/xylS-type" evidence="4">
    <location>
        <begin position="166"/>
        <end position="264"/>
    </location>
</feature>
<evidence type="ECO:0000256" key="2">
    <source>
        <dbReference type="ARBA" id="ARBA00023125"/>
    </source>
</evidence>
<keyword evidence="1" id="KW-0805">Transcription regulation</keyword>